<protein>
    <recommendedName>
        <fullName evidence="14">DUF221-domain-containing protein</fullName>
    </recommendedName>
</protein>
<feature type="transmembrane region" description="Helical" evidence="8">
    <location>
        <begin position="479"/>
        <end position="498"/>
    </location>
</feature>
<dbReference type="InterPro" id="IPR032880">
    <property type="entry name" value="CSC1/OSCA1-like_N"/>
</dbReference>
<keyword evidence="4 8" id="KW-0812">Transmembrane</keyword>
<dbReference type="InterPro" id="IPR027815">
    <property type="entry name" value="CSC1/OSCA1-like_cyt"/>
</dbReference>
<evidence type="ECO:0000256" key="7">
    <source>
        <dbReference type="SAM" id="MobiDB-lite"/>
    </source>
</evidence>
<sequence>MRNDTTCDRLDADDIVGLRPRDLRIQIYISLALGVGAFLTFCFLRPRWKGLYAARKKQNNQATALPELPDSFFGWILPLWRITDEQVLESAGLDAYVYLAFFKLAIKFFLVALFFALAVIKPVHDTHKDIKIPDDEHKKHGKRDDLSMLVAMATDYDAYTDYLWMYLVFAYLFTGFLLYLIVSQTRKIIEVRQTYLGSQKTITDRTIRLSGIPLELRSEAKIKEFIEDLEIGTVESVTLCKNWKELDEQVVQRQAVLRKLEEAWTVYLGNRRVERSLETLPVVQPRPPAPEVRREDDEDAGDASQLLNDTDRDPDYTIPYARPRPMARIWFGRFKLHFKSIDAINYYEEKLRRLDDTIKTLREKDFEPTPLAFVTMDSVPSAQMAIQAVLDPSPLQLLANSSPAPPDVVWTNTYLSRGKRMLRAWSITVLIGLLTVFWTALLVPIAGALNTCAIKEVFPGLAEALNYHPVLQSLVNTQLPTLAVTLLNVLVPFLYDWLANQQGMISQGDVELSVISKNFFFTFFNFFFVFTILGTGSGFIALLERLGEKLHDASIIANTLAKSLAKLLGFYTNFIILQGFGLFPLRLMEFGALSLYPINLIGAKTPRDYAELVQPPVFSYGFFLPQTILIFIICLVYSVLRDSWQVLLSGLAYFMIGHFVHKYQLLYAMEHRQHSTGKGWMMMCDRVIVGLVLFQITLAGQLALKTAFKRALLIAPLAVGTLWFAYVYSKTYRPLMKFIALRSLKRAKHSDLGRGVQEEATSQEHQTVDEARESEMRFAHPSLIMDLDDVWIVNKGARSQNGSTSYSD</sequence>
<feature type="transmembrane region" description="Helical" evidence="8">
    <location>
        <begin position="617"/>
        <end position="640"/>
    </location>
</feature>
<name>A0A9W8X907_9PLEO</name>
<evidence type="ECO:0000313" key="12">
    <source>
        <dbReference type="EMBL" id="KAJ4344612.1"/>
    </source>
</evidence>
<reference evidence="12" key="1">
    <citation type="submission" date="2022-10" db="EMBL/GenBank/DDBJ databases">
        <title>Tapping the CABI collections for fungal endophytes: first genome assemblies for Collariella, Neodidymelliopsis, Ascochyta clinopodiicola, Didymella pomorum, Didymosphaeria variabile, Neocosmospora piperis and Neocucurbitaria cava.</title>
        <authorList>
            <person name="Hill R."/>
        </authorList>
    </citation>
    <scope>NUCLEOTIDE SEQUENCE</scope>
    <source>
        <strain evidence="12">IMI 356815</strain>
    </source>
</reference>
<feature type="transmembrane region" description="Helical" evidence="8">
    <location>
        <begin position="687"/>
        <end position="704"/>
    </location>
</feature>
<feature type="region of interest" description="Disordered" evidence="7">
    <location>
        <begin position="279"/>
        <end position="318"/>
    </location>
</feature>
<evidence type="ECO:0000256" key="2">
    <source>
        <dbReference type="ARBA" id="ARBA00007779"/>
    </source>
</evidence>
<keyword evidence="5 8" id="KW-1133">Transmembrane helix</keyword>
<feature type="transmembrane region" description="Helical" evidence="8">
    <location>
        <begin position="519"/>
        <end position="543"/>
    </location>
</feature>
<feature type="transmembrane region" description="Helical" evidence="8">
    <location>
        <begin position="162"/>
        <end position="182"/>
    </location>
</feature>
<evidence type="ECO:0000256" key="5">
    <source>
        <dbReference type="ARBA" id="ARBA00022989"/>
    </source>
</evidence>
<keyword evidence="6 8" id="KW-0472">Membrane</keyword>
<dbReference type="GeneID" id="80915886"/>
<dbReference type="Pfam" id="PF14703">
    <property type="entry name" value="PHM7_cyt"/>
    <property type="match status" value="1"/>
</dbReference>
<feature type="transmembrane region" description="Helical" evidence="8">
    <location>
        <begin position="710"/>
        <end position="728"/>
    </location>
</feature>
<feature type="transmembrane region" description="Helical" evidence="8">
    <location>
        <begin position="25"/>
        <end position="44"/>
    </location>
</feature>
<dbReference type="PANTHER" id="PTHR13018:SF5">
    <property type="entry name" value="RE44586P"/>
    <property type="match status" value="1"/>
</dbReference>
<proteinExistence type="inferred from homology"/>
<dbReference type="InterPro" id="IPR045122">
    <property type="entry name" value="Csc1-like"/>
</dbReference>
<feature type="transmembrane region" description="Helical" evidence="8">
    <location>
        <begin position="646"/>
        <end position="666"/>
    </location>
</feature>
<evidence type="ECO:0000256" key="4">
    <source>
        <dbReference type="ARBA" id="ARBA00022692"/>
    </source>
</evidence>
<feature type="domain" description="CSC1/OSCA1-like 7TM region" evidence="9">
    <location>
        <begin position="423"/>
        <end position="700"/>
    </location>
</feature>
<dbReference type="GO" id="GO:0005886">
    <property type="term" value="C:plasma membrane"/>
    <property type="evidence" value="ECO:0007669"/>
    <property type="project" value="TreeGrafter"/>
</dbReference>
<dbReference type="Pfam" id="PF02714">
    <property type="entry name" value="RSN1_7TM"/>
    <property type="match status" value="1"/>
</dbReference>
<evidence type="ECO:0000259" key="10">
    <source>
        <dbReference type="Pfam" id="PF13967"/>
    </source>
</evidence>
<dbReference type="Pfam" id="PF13967">
    <property type="entry name" value="RSN1_TM"/>
    <property type="match status" value="1"/>
</dbReference>
<comment type="caution">
    <text evidence="12">The sequence shown here is derived from an EMBL/GenBank/DDBJ whole genome shotgun (WGS) entry which is preliminary data.</text>
</comment>
<comment type="similarity">
    <text evidence="2">Belongs to the CSC1 (TC 1.A.17) family.</text>
</comment>
<organism evidence="12 13">
    <name type="scientific">Didymosphaeria variabile</name>
    <dbReference type="NCBI Taxonomy" id="1932322"/>
    <lineage>
        <taxon>Eukaryota</taxon>
        <taxon>Fungi</taxon>
        <taxon>Dikarya</taxon>
        <taxon>Ascomycota</taxon>
        <taxon>Pezizomycotina</taxon>
        <taxon>Dothideomycetes</taxon>
        <taxon>Pleosporomycetidae</taxon>
        <taxon>Pleosporales</taxon>
        <taxon>Massarineae</taxon>
        <taxon>Didymosphaeriaceae</taxon>
        <taxon>Didymosphaeria</taxon>
    </lineage>
</organism>
<dbReference type="OrthoDB" id="1689567at2759"/>
<evidence type="ECO:0000313" key="13">
    <source>
        <dbReference type="Proteomes" id="UP001140513"/>
    </source>
</evidence>
<evidence type="ECO:0000259" key="9">
    <source>
        <dbReference type="Pfam" id="PF02714"/>
    </source>
</evidence>
<evidence type="ECO:0000256" key="3">
    <source>
        <dbReference type="ARBA" id="ARBA00022448"/>
    </source>
</evidence>
<evidence type="ECO:0000256" key="8">
    <source>
        <dbReference type="SAM" id="Phobius"/>
    </source>
</evidence>
<evidence type="ECO:0000259" key="11">
    <source>
        <dbReference type="Pfam" id="PF14703"/>
    </source>
</evidence>
<dbReference type="GO" id="GO:0005227">
    <property type="term" value="F:calcium-activated cation channel activity"/>
    <property type="evidence" value="ECO:0007669"/>
    <property type="project" value="InterPro"/>
</dbReference>
<keyword evidence="3" id="KW-0813">Transport</keyword>
<evidence type="ECO:0000256" key="6">
    <source>
        <dbReference type="ARBA" id="ARBA00023136"/>
    </source>
</evidence>
<feature type="transmembrane region" description="Helical" evidence="8">
    <location>
        <begin position="424"/>
        <end position="449"/>
    </location>
</feature>
<accession>A0A9W8X907</accession>
<evidence type="ECO:0000256" key="1">
    <source>
        <dbReference type="ARBA" id="ARBA00004141"/>
    </source>
</evidence>
<feature type="transmembrane region" description="Helical" evidence="8">
    <location>
        <begin position="563"/>
        <end position="585"/>
    </location>
</feature>
<dbReference type="InterPro" id="IPR003864">
    <property type="entry name" value="CSC1/OSCA1-like_7TM"/>
</dbReference>
<dbReference type="RefSeq" id="XP_056065064.1">
    <property type="nucleotide sequence ID" value="XM_056221077.1"/>
</dbReference>
<keyword evidence="13" id="KW-1185">Reference proteome</keyword>
<dbReference type="Proteomes" id="UP001140513">
    <property type="component" value="Unassembled WGS sequence"/>
</dbReference>
<dbReference type="PANTHER" id="PTHR13018">
    <property type="entry name" value="PROBABLE MEMBRANE PROTEIN DUF221-RELATED"/>
    <property type="match status" value="1"/>
</dbReference>
<feature type="domain" description="CSC1/OSCA1-like N-terminal transmembrane" evidence="10">
    <location>
        <begin position="24"/>
        <end position="183"/>
    </location>
</feature>
<feature type="domain" description="CSC1/OSCA1-like cytosolic" evidence="11">
    <location>
        <begin position="204"/>
        <end position="412"/>
    </location>
</feature>
<dbReference type="AlphaFoldDB" id="A0A9W8X907"/>
<evidence type="ECO:0008006" key="14">
    <source>
        <dbReference type="Google" id="ProtNLM"/>
    </source>
</evidence>
<comment type="subcellular location">
    <subcellularLocation>
        <location evidence="1">Membrane</location>
        <topology evidence="1">Multi-pass membrane protein</topology>
    </subcellularLocation>
</comment>
<gene>
    <name evidence="12" type="ORF">N0V89_012356</name>
</gene>
<dbReference type="EMBL" id="JAPEUX010000010">
    <property type="protein sequence ID" value="KAJ4344612.1"/>
    <property type="molecule type" value="Genomic_DNA"/>
</dbReference>
<feature type="transmembrane region" description="Helical" evidence="8">
    <location>
        <begin position="96"/>
        <end position="120"/>
    </location>
</feature>